<dbReference type="AlphaFoldDB" id="A0A4R2TSG1"/>
<dbReference type="InterPro" id="IPR036582">
    <property type="entry name" value="Mao_N_sf"/>
</dbReference>
<sequence>MRENKIRIYILALLFVFIFSSLSFGQSYSRTITAWFNGIKMNVDGRIIESPREPFFYNNTLYVPIDDLSDALLFSSSYSEDNKTLKIDTNRIPYGSMAQYSGALQQRGIKIDQLNKEIEELEKKLKATEKELDRYKYGYRDYRYSYYDYPYDYYPYIYTTSEMQRYLRDYYSYFNDFPNTISLSSLGNNNYRLTIVIHSHNRSLSSVSSSSVENWLRDMHYSIRDLLNNNARIEGYILDYNYHSGNRNFSDFETINNQLYFYYN</sequence>
<dbReference type="OrthoDB" id="2353630at2"/>
<protein>
    <recommendedName>
        <fullName evidence="4">Copper amine oxidase-like protein</fullName>
    </recommendedName>
</protein>
<proteinExistence type="predicted"/>
<evidence type="ECO:0008006" key="4">
    <source>
        <dbReference type="Google" id="ProtNLM"/>
    </source>
</evidence>
<name>A0A4R2TSG1_9FIRM</name>
<accession>A0A4R2TSG1</accession>
<evidence type="ECO:0000313" key="2">
    <source>
        <dbReference type="EMBL" id="TCQ00489.1"/>
    </source>
</evidence>
<dbReference type="RefSeq" id="WP_132849057.1">
    <property type="nucleotide sequence ID" value="NZ_CP058648.1"/>
</dbReference>
<comment type="caution">
    <text evidence="2">The sequence shown here is derived from an EMBL/GenBank/DDBJ whole genome shotgun (WGS) entry which is preliminary data.</text>
</comment>
<dbReference type="EMBL" id="SLYC01000031">
    <property type="protein sequence ID" value="TCQ00489.1"/>
    <property type="molecule type" value="Genomic_DNA"/>
</dbReference>
<organism evidence="2 3">
    <name type="scientific">Serpentinicella alkaliphila</name>
    <dbReference type="NCBI Taxonomy" id="1734049"/>
    <lineage>
        <taxon>Bacteria</taxon>
        <taxon>Bacillati</taxon>
        <taxon>Bacillota</taxon>
        <taxon>Clostridia</taxon>
        <taxon>Peptostreptococcales</taxon>
        <taxon>Natronincolaceae</taxon>
        <taxon>Serpentinicella</taxon>
    </lineage>
</organism>
<dbReference type="Proteomes" id="UP000295504">
    <property type="component" value="Unassembled WGS sequence"/>
</dbReference>
<evidence type="ECO:0000256" key="1">
    <source>
        <dbReference type="SAM" id="Coils"/>
    </source>
</evidence>
<keyword evidence="1" id="KW-0175">Coiled coil</keyword>
<dbReference type="SUPFAM" id="SSF55383">
    <property type="entry name" value="Copper amine oxidase, domain N"/>
    <property type="match status" value="1"/>
</dbReference>
<feature type="coiled-coil region" evidence="1">
    <location>
        <begin position="104"/>
        <end position="138"/>
    </location>
</feature>
<keyword evidence="3" id="KW-1185">Reference proteome</keyword>
<reference evidence="2 3" key="1">
    <citation type="submission" date="2019-03" db="EMBL/GenBank/DDBJ databases">
        <title>Genomic Encyclopedia of Type Strains, Phase IV (KMG-IV): sequencing the most valuable type-strain genomes for metagenomic binning, comparative biology and taxonomic classification.</title>
        <authorList>
            <person name="Goeker M."/>
        </authorList>
    </citation>
    <scope>NUCLEOTIDE SEQUENCE [LARGE SCALE GENOMIC DNA]</scope>
    <source>
        <strain evidence="2 3">DSM 100013</strain>
    </source>
</reference>
<evidence type="ECO:0000313" key="3">
    <source>
        <dbReference type="Proteomes" id="UP000295504"/>
    </source>
</evidence>
<gene>
    <name evidence="2" type="ORF">EDD79_10316</name>
</gene>